<accession>A0AAE9JEQ2</accession>
<dbReference type="SUPFAM" id="SSF46561">
    <property type="entry name" value="Ribosomal protein L29 (L29p)"/>
    <property type="match status" value="1"/>
</dbReference>
<dbReference type="GO" id="GO:0006412">
    <property type="term" value="P:translation"/>
    <property type="evidence" value="ECO:0007669"/>
    <property type="project" value="InterPro"/>
</dbReference>
<evidence type="ECO:0000256" key="5">
    <source>
        <dbReference type="ARBA" id="ARBA00035334"/>
    </source>
</evidence>
<dbReference type="FunFam" id="1.10.287.310:FF:000002">
    <property type="entry name" value="60S ribosomal protein L35"/>
    <property type="match status" value="1"/>
</dbReference>
<keyword evidence="7" id="KW-1185">Reference proteome</keyword>
<keyword evidence="3" id="KW-0687">Ribonucleoprotein</keyword>
<dbReference type="Pfam" id="PF00831">
    <property type="entry name" value="Ribosomal_L29"/>
    <property type="match status" value="1"/>
</dbReference>
<keyword evidence="2" id="KW-0689">Ribosomal protein</keyword>
<evidence type="ECO:0000256" key="2">
    <source>
        <dbReference type="ARBA" id="ARBA00022980"/>
    </source>
</evidence>
<dbReference type="Gene3D" id="6.10.250.3450">
    <property type="match status" value="1"/>
</dbReference>
<evidence type="ECO:0000256" key="4">
    <source>
        <dbReference type="ARBA" id="ARBA00035204"/>
    </source>
</evidence>
<gene>
    <name evidence="6" type="ORF">L5515_005300</name>
</gene>
<dbReference type="Proteomes" id="UP000829354">
    <property type="component" value="Chromosome III"/>
</dbReference>
<dbReference type="HAMAP" id="MF_00374">
    <property type="entry name" value="Ribosomal_uL29"/>
    <property type="match status" value="1"/>
</dbReference>
<dbReference type="InterPro" id="IPR045059">
    <property type="entry name" value="Ribosomal_uL29_euk"/>
</dbReference>
<dbReference type="PANTHER" id="PTHR45722">
    <property type="entry name" value="60S RIBOSOMAL PROTEIN L35"/>
    <property type="match status" value="1"/>
</dbReference>
<dbReference type="NCBIfam" id="TIGR00012">
    <property type="entry name" value="L29"/>
    <property type="match status" value="1"/>
</dbReference>
<dbReference type="GO" id="GO:0000463">
    <property type="term" value="P:maturation of LSU-rRNA from tricistronic rRNA transcript (SSU-rRNA, 5.8S rRNA, LSU-rRNA)"/>
    <property type="evidence" value="ECO:0007669"/>
    <property type="project" value="InterPro"/>
</dbReference>
<dbReference type="CDD" id="cd00427">
    <property type="entry name" value="Ribosomal_L29_HIP"/>
    <property type="match status" value="1"/>
</dbReference>
<dbReference type="AlphaFoldDB" id="A0AAE9JEQ2"/>
<comment type="similarity">
    <text evidence="1">Belongs to the universal ribosomal protein uL29 family.</text>
</comment>
<organism evidence="6 7">
    <name type="scientific">Caenorhabditis briggsae</name>
    <dbReference type="NCBI Taxonomy" id="6238"/>
    <lineage>
        <taxon>Eukaryota</taxon>
        <taxon>Metazoa</taxon>
        <taxon>Ecdysozoa</taxon>
        <taxon>Nematoda</taxon>
        <taxon>Chromadorea</taxon>
        <taxon>Rhabditida</taxon>
        <taxon>Rhabditina</taxon>
        <taxon>Rhabditomorpha</taxon>
        <taxon>Rhabditoidea</taxon>
        <taxon>Rhabditidae</taxon>
        <taxon>Peloderinae</taxon>
        <taxon>Caenorhabditis</taxon>
    </lineage>
</organism>
<dbReference type="InterPro" id="IPR001854">
    <property type="entry name" value="Ribosomal_uL29"/>
</dbReference>
<protein>
    <recommendedName>
        <fullName evidence="4">Large ribosomal subunit protein uL29</fullName>
    </recommendedName>
    <alternativeName>
        <fullName evidence="5">60S ribosomal protein L35</fullName>
    </alternativeName>
</protein>
<evidence type="ECO:0000313" key="6">
    <source>
        <dbReference type="EMBL" id="UMM25496.1"/>
    </source>
</evidence>
<dbReference type="PANTHER" id="PTHR45722:SF2">
    <property type="entry name" value="LARGE RIBOSOMAL SUBUNIT PROTEIN UL29-RELATED"/>
    <property type="match status" value="1"/>
</dbReference>
<dbReference type="PROSITE" id="PS00579">
    <property type="entry name" value="RIBOSOMAL_L29"/>
    <property type="match status" value="1"/>
</dbReference>
<evidence type="ECO:0000256" key="3">
    <source>
        <dbReference type="ARBA" id="ARBA00023274"/>
    </source>
</evidence>
<evidence type="ECO:0000256" key="1">
    <source>
        <dbReference type="ARBA" id="ARBA00009254"/>
    </source>
</evidence>
<dbReference type="EMBL" id="CP092622">
    <property type="protein sequence ID" value="UMM25496.1"/>
    <property type="molecule type" value="Genomic_DNA"/>
</dbReference>
<dbReference type="GO" id="GO:0022625">
    <property type="term" value="C:cytosolic large ribosomal subunit"/>
    <property type="evidence" value="ECO:0007669"/>
    <property type="project" value="InterPro"/>
</dbReference>
<sequence>MLIKRSKKKKAQRGVELGSVRLACILRVTTTVMTKLKTKNLRGQKKEALSKTLDEQKTELATLRVSKVTGGAASKLSKIRVVRKNIARVLTVINQTQKQELRKFYSEHKYKPIDLRYKKTRAIRRRLTAHEQSLKSAKQLAKSRYAGVRKFAVKA</sequence>
<reference evidence="6 7" key="1">
    <citation type="submission" date="2022-04" db="EMBL/GenBank/DDBJ databases">
        <title>Chromosome-level reference genomes for two strains of Caenorhabditis briggsae: an improved platform for comparative genomics.</title>
        <authorList>
            <person name="Stevens L."/>
            <person name="Andersen E."/>
        </authorList>
    </citation>
    <scope>NUCLEOTIDE SEQUENCE [LARGE SCALE GENOMIC DNA]</scope>
    <source>
        <strain evidence="6">VX34</strain>
        <tissue evidence="6">Whole-organism</tissue>
    </source>
</reference>
<dbReference type="GO" id="GO:0003735">
    <property type="term" value="F:structural constituent of ribosome"/>
    <property type="evidence" value="ECO:0007669"/>
    <property type="project" value="InterPro"/>
</dbReference>
<dbReference type="FunFam" id="6.10.250.3450:FF:000001">
    <property type="entry name" value="60S ribosomal protein L35"/>
    <property type="match status" value="1"/>
</dbReference>
<dbReference type="InterPro" id="IPR036049">
    <property type="entry name" value="Ribosomal_uL29_sf"/>
</dbReference>
<dbReference type="Gene3D" id="1.10.287.310">
    <property type="match status" value="1"/>
</dbReference>
<proteinExistence type="inferred from homology"/>
<evidence type="ECO:0000313" key="7">
    <source>
        <dbReference type="Proteomes" id="UP000829354"/>
    </source>
</evidence>
<dbReference type="InterPro" id="IPR018254">
    <property type="entry name" value="Ribosomal_uL29_CS"/>
</dbReference>
<name>A0AAE9JEQ2_CAEBR</name>